<proteinExistence type="predicted"/>
<sequence length="115" mass="12142">MPKTLLLLGLGKYAPTSPPPPSTTTTTDSNLTPSTIKAAVASQTSTLSSLGFTCTKLDLNPSDPNDSLLRLKQLLTSQPGWDGIVIGFGLRGNVELTELFEKVVNLSRGGGEVWV</sequence>
<dbReference type="AlphaFoldDB" id="A0A6A6BZ33"/>
<dbReference type="GeneID" id="54562849"/>
<dbReference type="OrthoDB" id="9986861at2759"/>
<evidence type="ECO:0000313" key="3">
    <source>
        <dbReference type="Proteomes" id="UP000799537"/>
    </source>
</evidence>
<evidence type="ECO:0000256" key="1">
    <source>
        <dbReference type="SAM" id="MobiDB-lite"/>
    </source>
</evidence>
<evidence type="ECO:0000313" key="2">
    <source>
        <dbReference type="EMBL" id="KAF2159863.1"/>
    </source>
</evidence>
<dbReference type="EMBL" id="ML993632">
    <property type="protein sequence ID" value="KAF2159863.1"/>
    <property type="molecule type" value="Genomic_DNA"/>
</dbReference>
<feature type="region of interest" description="Disordered" evidence="1">
    <location>
        <begin position="10"/>
        <end position="31"/>
    </location>
</feature>
<organism evidence="2 3">
    <name type="scientific">Zasmidium cellare ATCC 36951</name>
    <dbReference type="NCBI Taxonomy" id="1080233"/>
    <lineage>
        <taxon>Eukaryota</taxon>
        <taxon>Fungi</taxon>
        <taxon>Dikarya</taxon>
        <taxon>Ascomycota</taxon>
        <taxon>Pezizomycotina</taxon>
        <taxon>Dothideomycetes</taxon>
        <taxon>Dothideomycetidae</taxon>
        <taxon>Mycosphaerellales</taxon>
        <taxon>Mycosphaerellaceae</taxon>
        <taxon>Zasmidium</taxon>
    </lineage>
</organism>
<protein>
    <submittedName>
        <fullName evidence="2">Uncharacterized protein</fullName>
    </submittedName>
</protein>
<dbReference type="Proteomes" id="UP000799537">
    <property type="component" value="Unassembled WGS sequence"/>
</dbReference>
<name>A0A6A6BZ33_ZASCE</name>
<accession>A0A6A6BZ33</accession>
<dbReference type="RefSeq" id="XP_033660752.1">
    <property type="nucleotide sequence ID" value="XM_033809577.1"/>
</dbReference>
<gene>
    <name evidence="2" type="ORF">M409DRAFT_29673</name>
</gene>
<reference evidence="2" key="1">
    <citation type="journal article" date="2020" name="Stud. Mycol.">
        <title>101 Dothideomycetes genomes: a test case for predicting lifestyles and emergence of pathogens.</title>
        <authorList>
            <person name="Haridas S."/>
            <person name="Albert R."/>
            <person name="Binder M."/>
            <person name="Bloem J."/>
            <person name="Labutti K."/>
            <person name="Salamov A."/>
            <person name="Andreopoulos B."/>
            <person name="Baker S."/>
            <person name="Barry K."/>
            <person name="Bills G."/>
            <person name="Bluhm B."/>
            <person name="Cannon C."/>
            <person name="Castanera R."/>
            <person name="Culley D."/>
            <person name="Daum C."/>
            <person name="Ezra D."/>
            <person name="Gonzalez J."/>
            <person name="Henrissat B."/>
            <person name="Kuo A."/>
            <person name="Liang C."/>
            <person name="Lipzen A."/>
            <person name="Lutzoni F."/>
            <person name="Magnuson J."/>
            <person name="Mondo S."/>
            <person name="Nolan M."/>
            <person name="Ohm R."/>
            <person name="Pangilinan J."/>
            <person name="Park H.-J."/>
            <person name="Ramirez L."/>
            <person name="Alfaro M."/>
            <person name="Sun H."/>
            <person name="Tritt A."/>
            <person name="Yoshinaga Y."/>
            <person name="Zwiers L.-H."/>
            <person name="Turgeon B."/>
            <person name="Goodwin S."/>
            <person name="Spatafora J."/>
            <person name="Crous P."/>
            <person name="Grigoriev I."/>
        </authorList>
    </citation>
    <scope>NUCLEOTIDE SEQUENCE</scope>
    <source>
        <strain evidence="2">ATCC 36951</strain>
    </source>
</reference>
<keyword evidence="3" id="KW-1185">Reference proteome</keyword>